<dbReference type="Proteomes" id="UP000018130">
    <property type="component" value="Unassembled WGS sequence"/>
</dbReference>
<dbReference type="EMBL" id="CAQN01000161">
    <property type="protein sequence ID" value="CCQ65343.1"/>
    <property type="molecule type" value="Genomic_DNA"/>
</dbReference>
<proteinExistence type="predicted"/>
<reference evidence="1 2" key="1">
    <citation type="submission" date="2013-01" db="EMBL/GenBank/DDBJ databases">
        <authorList>
            <person name="Bench S."/>
        </authorList>
    </citation>
    <scope>NUCLEOTIDE SEQUENCE [LARGE SCALE GENOMIC DNA]</scope>
    <source>
        <strain evidence="1 2">WH 0402</strain>
    </source>
</reference>
<reference evidence="1 2" key="2">
    <citation type="submission" date="2013-09" db="EMBL/GenBank/DDBJ databases">
        <title>Whole genome comparison of six Crocosphaera watsonii strains with differing phenotypes.</title>
        <authorList>
            <person name="Bench S.R."/>
            <person name="Heller P."/>
            <person name="Frank I."/>
            <person name="Arciniega M."/>
            <person name="Shilova I.N."/>
            <person name="Zehr J.P."/>
        </authorList>
    </citation>
    <scope>NUCLEOTIDE SEQUENCE [LARGE SCALE GENOMIC DNA]</scope>
    <source>
        <strain evidence="1 2">WH 0402</strain>
    </source>
</reference>
<protein>
    <submittedName>
        <fullName evidence="1">Glutamine synthetase inactivating factor IF7</fullName>
    </submittedName>
</protein>
<accession>T2JHR4</accession>
<name>T2JHR4_CROWT</name>
<gene>
    <name evidence="1" type="ORF">CWATWH0402_337</name>
</gene>
<organism evidence="1 2">
    <name type="scientific">Crocosphaera watsonii WH 0402</name>
    <dbReference type="NCBI Taxonomy" id="1284629"/>
    <lineage>
        <taxon>Bacteria</taxon>
        <taxon>Bacillati</taxon>
        <taxon>Cyanobacteriota</taxon>
        <taxon>Cyanophyceae</taxon>
        <taxon>Oscillatoriophycideae</taxon>
        <taxon>Chroococcales</taxon>
        <taxon>Aphanothecaceae</taxon>
        <taxon>Crocosphaera</taxon>
    </lineage>
</organism>
<evidence type="ECO:0000313" key="1">
    <source>
        <dbReference type="EMBL" id="CCQ65343.1"/>
    </source>
</evidence>
<sequence length="68" mass="7774">MKIMSTQQQARALMMRHHQMVKNRQQSMLGRAAAEIGVDVEKDYWTTIQGKPCSGFRSSYDRSHAAMS</sequence>
<evidence type="ECO:0000313" key="2">
    <source>
        <dbReference type="Proteomes" id="UP000018130"/>
    </source>
</evidence>
<comment type="caution">
    <text evidence="1">The sequence shown here is derived from an EMBL/GenBank/DDBJ whole genome shotgun (WGS) entry which is preliminary data.</text>
</comment>
<dbReference type="AlphaFoldDB" id="T2JHR4"/>